<reference evidence="2 3" key="1">
    <citation type="submission" date="2015-04" db="EMBL/GenBank/DDBJ databases">
        <title>Whole genome shotgun sequence of Flavihumibacter petaseus NBRC 106054.</title>
        <authorList>
            <person name="Miyazawa S."/>
            <person name="Hosoyama A."/>
            <person name="Hashimoto M."/>
            <person name="Noguchi M."/>
            <person name="Tsuchikane K."/>
            <person name="Ohji S."/>
            <person name="Yamazoe A."/>
            <person name="Ichikawa N."/>
            <person name="Kimura A."/>
            <person name="Fujita N."/>
        </authorList>
    </citation>
    <scope>NUCLEOTIDE SEQUENCE [LARGE SCALE GENOMIC DNA]</scope>
    <source>
        <strain evidence="2 3">NBRC 106054</strain>
    </source>
</reference>
<dbReference type="Proteomes" id="UP000033121">
    <property type="component" value="Unassembled WGS sequence"/>
</dbReference>
<keyword evidence="3" id="KW-1185">Reference proteome</keyword>
<dbReference type="InterPro" id="IPR018958">
    <property type="entry name" value="Knr4/Smi1-like_dom"/>
</dbReference>
<proteinExistence type="predicted"/>
<evidence type="ECO:0000259" key="1">
    <source>
        <dbReference type="Pfam" id="PF09346"/>
    </source>
</evidence>
<dbReference type="OrthoDB" id="6989522at2"/>
<protein>
    <recommendedName>
        <fullName evidence="1">Knr4/Smi1-like domain-containing protein</fullName>
    </recommendedName>
</protein>
<dbReference type="SUPFAM" id="SSF160631">
    <property type="entry name" value="SMI1/KNR4-like"/>
    <property type="match status" value="1"/>
</dbReference>
<comment type="caution">
    <text evidence="2">The sequence shown here is derived from an EMBL/GenBank/DDBJ whole genome shotgun (WGS) entry which is preliminary data.</text>
</comment>
<gene>
    <name evidence="2" type="ORF">FPE01S_07_00590</name>
</gene>
<evidence type="ECO:0000313" key="2">
    <source>
        <dbReference type="EMBL" id="GAO45671.1"/>
    </source>
</evidence>
<dbReference type="InterPro" id="IPR037883">
    <property type="entry name" value="Knr4/Smi1-like_sf"/>
</dbReference>
<dbReference type="EMBL" id="BBWV01000007">
    <property type="protein sequence ID" value="GAO45671.1"/>
    <property type="molecule type" value="Genomic_DNA"/>
</dbReference>
<dbReference type="RefSeq" id="WP_046371684.1">
    <property type="nucleotide sequence ID" value="NZ_BBWV01000007.1"/>
</dbReference>
<organism evidence="2 3">
    <name type="scientific">Flavihumibacter petaseus NBRC 106054</name>
    <dbReference type="NCBI Taxonomy" id="1220578"/>
    <lineage>
        <taxon>Bacteria</taxon>
        <taxon>Pseudomonadati</taxon>
        <taxon>Bacteroidota</taxon>
        <taxon>Chitinophagia</taxon>
        <taxon>Chitinophagales</taxon>
        <taxon>Chitinophagaceae</taxon>
        <taxon>Flavihumibacter</taxon>
    </lineage>
</organism>
<dbReference type="AlphaFoldDB" id="A0A0E9N7I1"/>
<feature type="domain" description="Knr4/Smi1-like" evidence="1">
    <location>
        <begin position="34"/>
        <end position="155"/>
    </location>
</feature>
<sequence length="207" mass="23630">MENLILRKLDELKLRLSKLKAPLLEYLGPSLTTTEIRDMAISTNVELPEEVFSLYEWHNGVHLPAEYYLGQAWIFPGIGFFPFSNAVERYNQGANADEYWEGSKFLIFESGGGEMYLIECDKGSPEFGMIFLHSYGSHDGYVIKPVYDSLDTFLSTAIECYRKGLCVIDERFFGVNFIKGDTVLPELLAIRKAFNPKADKWKQDNSP</sequence>
<accession>A0A0E9N7I1</accession>
<dbReference type="Gene3D" id="3.40.1580.10">
    <property type="entry name" value="SMI1/KNR4-like"/>
    <property type="match status" value="1"/>
</dbReference>
<dbReference type="Pfam" id="PF09346">
    <property type="entry name" value="SMI1_KNR4"/>
    <property type="match status" value="1"/>
</dbReference>
<evidence type="ECO:0000313" key="3">
    <source>
        <dbReference type="Proteomes" id="UP000033121"/>
    </source>
</evidence>
<name>A0A0E9N7I1_9BACT</name>